<dbReference type="Gene3D" id="3.30.2010.10">
    <property type="entry name" value="Metalloproteases ('zincins'), catalytic domain"/>
    <property type="match status" value="1"/>
</dbReference>
<evidence type="ECO:0000313" key="10">
    <source>
        <dbReference type="Proteomes" id="UP000276634"/>
    </source>
</evidence>
<evidence type="ECO:0000256" key="4">
    <source>
        <dbReference type="ARBA" id="ARBA00022801"/>
    </source>
</evidence>
<dbReference type="GO" id="GO:0051603">
    <property type="term" value="P:proteolysis involved in protein catabolic process"/>
    <property type="evidence" value="ECO:0007669"/>
    <property type="project" value="TreeGrafter"/>
</dbReference>
<evidence type="ECO:0000259" key="8">
    <source>
        <dbReference type="Pfam" id="PF01435"/>
    </source>
</evidence>
<feature type="chain" id="PRO_5018157763" evidence="7">
    <location>
        <begin position="21"/>
        <end position="512"/>
    </location>
</feature>
<keyword evidence="5" id="KW-0862">Zinc</keyword>
<dbReference type="Pfam" id="PF13181">
    <property type="entry name" value="TPR_8"/>
    <property type="match status" value="1"/>
</dbReference>
<keyword evidence="4" id="KW-0378">Hydrolase</keyword>
<dbReference type="AlphaFoldDB" id="A0A3N1Y7C6"/>
<evidence type="ECO:0000256" key="3">
    <source>
        <dbReference type="ARBA" id="ARBA00022723"/>
    </source>
</evidence>
<evidence type="ECO:0000256" key="7">
    <source>
        <dbReference type="SAM" id="SignalP"/>
    </source>
</evidence>
<gene>
    <name evidence="9" type="ORF">EDC57_0318</name>
</gene>
<evidence type="ECO:0000256" key="2">
    <source>
        <dbReference type="ARBA" id="ARBA00022670"/>
    </source>
</evidence>
<dbReference type="SMART" id="SM00028">
    <property type="entry name" value="TPR"/>
    <property type="match status" value="3"/>
</dbReference>
<dbReference type="PANTHER" id="PTHR22726">
    <property type="entry name" value="METALLOENDOPEPTIDASE OMA1"/>
    <property type="match status" value="1"/>
</dbReference>
<keyword evidence="6" id="KW-0482">Metalloprotease</keyword>
<dbReference type="GO" id="GO:0016020">
    <property type="term" value="C:membrane"/>
    <property type="evidence" value="ECO:0007669"/>
    <property type="project" value="TreeGrafter"/>
</dbReference>
<keyword evidence="7" id="KW-0732">Signal</keyword>
<comment type="caution">
    <text evidence="9">The sequence shown here is derived from an EMBL/GenBank/DDBJ whole genome shotgun (WGS) entry which is preliminary data.</text>
</comment>
<comment type="cofactor">
    <cofactor evidence="1">
        <name>Zn(2+)</name>
        <dbReference type="ChEBI" id="CHEBI:29105"/>
    </cofactor>
</comment>
<dbReference type="Proteomes" id="UP000276634">
    <property type="component" value="Unassembled WGS sequence"/>
</dbReference>
<protein>
    <submittedName>
        <fullName evidence="9">Putative Zn-dependent protease</fullName>
    </submittedName>
</protein>
<feature type="signal peptide" evidence="7">
    <location>
        <begin position="1"/>
        <end position="20"/>
    </location>
</feature>
<keyword evidence="2 9" id="KW-0645">Protease</keyword>
<dbReference type="EMBL" id="RJVI01000001">
    <property type="protein sequence ID" value="ROR34421.1"/>
    <property type="molecule type" value="Genomic_DNA"/>
</dbReference>
<dbReference type="InterPro" id="IPR019734">
    <property type="entry name" value="TPR_rpt"/>
</dbReference>
<dbReference type="InterPro" id="IPR011990">
    <property type="entry name" value="TPR-like_helical_dom_sf"/>
</dbReference>
<dbReference type="Gene3D" id="1.25.40.10">
    <property type="entry name" value="Tetratricopeptide repeat domain"/>
    <property type="match status" value="1"/>
</dbReference>
<evidence type="ECO:0000256" key="1">
    <source>
        <dbReference type="ARBA" id="ARBA00001947"/>
    </source>
</evidence>
<sequence>MRRLAIALSAAALLAGCAVNPVTGRSELRLVSTAQEIETGTRAYLPARQMQGGDYVADPQLLAYVREVGRRIAAVADRRLPYEFTIVNDGTPNAWAMPGGKIAVHRGLLLELGSEAELAAVLGHEVVHAAARHGAKAMERGLLLQGAVLAVAAGAAERGSAPLLVGGARLAAGLLNLRYSREAELEADRYGALYMARAGYDPRAAVSLQETFVRLSKGRRKDLLARLFATHPPSEARVRALRAWVATLPQGGELGTERYQARTERLRRTAPAYAAWSRGRETLARGDPAAALREAERALAIEPAEALFHALRGDALAALGRRREARTAYDRAVAANPGYYYPRLRRGLLLRELGEREAARADLEASNRLLRTAAALRALGELALAQGRREEAVRLLAEAAGADDPEGRAAYATLARIDLPHRPGRYLPVRIGRGRSGRVLVELRNPTPVAVADVVVRIRAPAADGVRILAQRLPGTLPPGGRRLVDPGLGPLPDAALAALRAEVVAARVAAP</sequence>
<dbReference type="RefSeq" id="WP_123399574.1">
    <property type="nucleotide sequence ID" value="NZ_RJVI01000001.1"/>
</dbReference>
<evidence type="ECO:0000256" key="5">
    <source>
        <dbReference type="ARBA" id="ARBA00022833"/>
    </source>
</evidence>
<dbReference type="InterPro" id="IPR051156">
    <property type="entry name" value="Mito/Outer_Membr_Metalloprot"/>
</dbReference>
<reference evidence="9 10" key="1">
    <citation type="submission" date="2018-11" db="EMBL/GenBank/DDBJ databases">
        <title>Genomic Encyclopedia of Type Strains, Phase IV (KMG-IV): sequencing the most valuable type-strain genomes for metagenomic binning, comparative biology and taxonomic classification.</title>
        <authorList>
            <person name="Goeker M."/>
        </authorList>
    </citation>
    <scope>NUCLEOTIDE SEQUENCE [LARGE SCALE GENOMIC DNA]</scope>
    <source>
        <strain evidence="9 10">DSM 100275</strain>
    </source>
</reference>
<dbReference type="SUPFAM" id="SSF48452">
    <property type="entry name" value="TPR-like"/>
    <property type="match status" value="1"/>
</dbReference>
<organism evidence="9 10">
    <name type="scientific">Inmirania thermothiophila</name>
    <dbReference type="NCBI Taxonomy" id="1750597"/>
    <lineage>
        <taxon>Bacteria</taxon>
        <taxon>Pseudomonadati</taxon>
        <taxon>Pseudomonadota</taxon>
        <taxon>Gammaproteobacteria</taxon>
        <taxon>Chromatiales</taxon>
        <taxon>Ectothiorhodospiraceae</taxon>
        <taxon>Inmirania</taxon>
    </lineage>
</organism>
<dbReference type="Pfam" id="PF01435">
    <property type="entry name" value="Peptidase_M48"/>
    <property type="match status" value="1"/>
</dbReference>
<dbReference type="PROSITE" id="PS51257">
    <property type="entry name" value="PROKAR_LIPOPROTEIN"/>
    <property type="match status" value="1"/>
</dbReference>
<dbReference type="OrthoDB" id="9810445at2"/>
<dbReference type="PANTHER" id="PTHR22726:SF1">
    <property type="entry name" value="METALLOENDOPEPTIDASE OMA1, MITOCHONDRIAL"/>
    <property type="match status" value="1"/>
</dbReference>
<name>A0A3N1Y7C6_9GAMM</name>
<accession>A0A3N1Y7C6</accession>
<dbReference type="GO" id="GO:0046872">
    <property type="term" value="F:metal ion binding"/>
    <property type="evidence" value="ECO:0007669"/>
    <property type="project" value="UniProtKB-KW"/>
</dbReference>
<proteinExistence type="predicted"/>
<evidence type="ECO:0000256" key="6">
    <source>
        <dbReference type="ARBA" id="ARBA00023049"/>
    </source>
</evidence>
<keyword evidence="3" id="KW-0479">Metal-binding</keyword>
<feature type="domain" description="Peptidase M48" evidence="8">
    <location>
        <begin position="63"/>
        <end position="244"/>
    </location>
</feature>
<dbReference type="InterPro" id="IPR001915">
    <property type="entry name" value="Peptidase_M48"/>
</dbReference>
<evidence type="ECO:0000313" key="9">
    <source>
        <dbReference type="EMBL" id="ROR34421.1"/>
    </source>
</evidence>
<dbReference type="GO" id="GO:0004222">
    <property type="term" value="F:metalloendopeptidase activity"/>
    <property type="evidence" value="ECO:0007669"/>
    <property type="project" value="InterPro"/>
</dbReference>
<keyword evidence="10" id="KW-1185">Reference proteome</keyword>